<accession>A0A833E0Y0</accession>
<dbReference type="Gene3D" id="4.10.1150.10">
    <property type="entry name" value="AF2212/PG0164-like"/>
    <property type="match status" value="1"/>
</dbReference>
<evidence type="ECO:0000256" key="2">
    <source>
        <dbReference type="ARBA" id="ARBA00022649"/>
    </source>
</evidence>
<comment type="function">
    <text evidence="3">Antitoxin component of a type II toxin-antitoxin (TA) system.</text>
</comment>
<evidence type="ECO:0000313" key="4">
    <source>
        <dbReference type="EMBL" id="HIP75239.1"/>
    </source>
</evidence>
<name>A0A833E0Y0_9EURY</name>
<dbReference type="EMBL" id="DQUG01000154">
    <property type="protein sequence ID" value="HIP75239.1"/>
    <property type="molecule type" value="Genomic_DNA"/>
</dbReference>
<dbReference type="InterPro" id="IPR024069">
    <property type="entry name" value="AF2212-like_dom_sf"/>
</dbReference>
<keyword evidence="2 3" id="KW-1277">Toxin-antitoxin system</keyword>
<proteinExistence type="inferred from homology"/>
<protein>
    <recommendedName>
        <fullName evidence="3">Antitoxin</fullName>
    </recommendedName>
</protein>
<dbReference type="AlphaFoldDB" id="A0A833E0Y0"/>
<gene>
    <name evidence="4" type="ORF">EYH13_03705</name>
</gene>
<sequence>MRRGENMSKVVEAVYENGVLYK</sequence>
<reference evidence="4" key="1">
    <citation type="journal article" date="2020" name="ISME J.">
        <title>Gammaproteobacteria mediating utilization of methyl-, sulfur- and petroleum organic compounds in deep ocean hydrothermal plumes.</title>
        <authorList>
            <person name="Zhou Z."/>
            <person name="Liu Y."/>
            <person name="Pan J."/>
            <person name="Cron B.R."/>
            <person name="Toner B.M."/>
            <person name="Anantharaman K."/>
            <person name="Breier J.A."/>
            <person name="Dick G.J."/>
            <person name="Li M."/>
        </authorList>
    </citation>
    <scope>NUCLEOTIDE SEQUENCE</scope>
    <source>
        <strain evidence="4">SZUA-1451</strain>
    </source>
</reference>
<evidence type="ECO:0000256" key="3">
    <source>
        <dbReference type="RuleBase" id="RU368051"/>
    </source>
</evidence>
<comment type="similarity">
    <text evidence="1 3">Belongs to the UPF0165 family.</text>
</comment>
<comment type="caution">
    <text evidence="4">The sequence shown here is derived from an EMBL/GenBank/DDBJ whole genome shotgun (WGS) entry which is preliminary data.</text>
</comment>
<dbReference type="Proteomes" id="UP000649326">
    <property type="component" value="Unassembled WGS sequence"/>
</dbReference>
<evidence type="ECO:0000313" key="5">
    <source>
        <dbReference type="Proteomes" id="UP000649326"/>
    </source>
</evidence>
<dbReference type="InterPro" id="IPR008203">
    <property type="entry name" value="AF2212-like"/>
</dbReference>
<evidence type="ECO:0000256" key="1">
    <source>
        <dbReference type="ARBA" id="ARBA00006615"/>
    </source>
</evidence>
<dbReference type="Pfam" id="PF01954">
    <property type="entry name" value="AF2212-like"/>
    <property type="match status" value="1"/>
</dbReference>
<organism evidence="4 5">
    <name type="scientific">Thermococcus paralvinellae</name>
    <dbReference type="NCBI Taxonomy" id="582419"/>
    <lineage>
        <taxon>Archaea</taxon>
        <taxon>Methanobacteriati</taxon>
        <taxon>Methanobacteriota</taxon>
        <taxon>Thermococci</taxon>
        <taxon>Thermococcales</taxon>
        <taxon>Thermococcaceae</taxon>
        <taxon>Thermococcus</taxon>
    </lineage>
</organism>